<dbReference type="PANTHER" id="PTHR30295">
    <property type="entry name" value="BACTERIOFERRITIN"/>
    <property type="match status" value="1"/>
</dbReference>
<sequence length="146" mass="16617">MQFDQDKAINYLQQILEFELAGVVRYTTYSLMVNNSEKNEIVSFLREQAEESLFHSQKVGEVLVSINGNPQPRISPIPELESYSVKDILNASLVHEKQALGLYEKLLDSLKGSNSDIEEFISNMIEEEGHHTQELAEMIEQLTVNS</sequence>
<dbReference type="Gene3D" id="1.20.1260.10">
    <property type="match status" value="1"/>
</dbReference>
<dbReference type="Proteomes" id="UP000218418">
    <property type="component" value="Chromosome"/>
</dbReference>
<dbReference type="PROSITE" id="PS50905">
    <property type="entry name" value="FERRITIN_LIKE"/>
    <property type="match status" value="1"/>
</dbReference>
<evidence type="ECO:0000256" key="1">
    <source>
        <dbReference type="ARBA" id="ARBA00022434"/>
    </source>
</evidence>
<dbReference type="InterPro" id="IPR009078">
    <property type="entry name" value="Ferritin-like_SF"/>
</dbReference>
<dbReference type="GO" id="GO:0006879">
    <property type="term" value="P:intracellular iron ion homeostasis"/>
    <property type="evidence" value="ECO:0007669"/>
    <property type="project" value="UniProtKB-KW"/>
</dbReference>
<protein>
    <submittedName>
        <fullName evidence="4">Ferritin and Dps</fullName>
    </submittedName>
</protein>
<proteinExistence type="predicted"/>
<dbReference type="GO" id="GO:0008199">
    <property type="term" value="F:ferric iron binding"/>
    <property type="evidence" value="ECO:0007669"/>
    <property type="project" value="InterPro"/>
</dbReference>
<organism evidence="4 5">
    <name type="scientific">Calothrix parasitica NIES-267</name>
    <dbReference type="NCBI Taxonomy" id="1973488"/>
    <lineage>
        <taxon>Bacteria</taxon>
        <taxon>Bacillati</taxon>
        <taxon>Cyanobacteriota</taxon>
        <taxon>Cyanophyceae</taxon>
        <taxon>Nostocales</taxon>
        <taxon>Calotrichaceae</taxon>
        <taxon>Calothrix</taxon>
    </lineage>
</organism>
<dbReference type="SUPFAM" id="SSF47240">
    <property type="entry name" value="Ferritin-like"/>
    <property type="match status" value="1"/>
</dbReference>
<accession>A0A1Z4LVV2</accession>
<dbReference type="InterPro" id="IPR008331">
    <property type="entry name" value="Ferritin_DPS_dom"/>
</dbReference>
<evidence type="ECO:0000259" key="3">
    <source>
        <dbReference type="PROSITE" id="PS50905"/>
    </source>
</evidence>
<gene>
    <name evidence="4" type="ORF">NIES267_48720</name>
</gene>
<keyword evidence="5" id="KW-1185">Reference proteome</keyword>
<keyword evidence="1" id="KW-0409">Iron storage</keyword>
<feature type="domain" description="Ferritin-like diiron" evidence="3">
    <location>
        <begin position="2"/>
        <end position="146"/>
    </location>
</feature>
<name>A0A1Z4LVV2_9CYAN</name>
<dbReference type="PANTHER" id="PTHR30295:SF0">
    <property type="entry name" value="BACTERIOFERRITIN"/>
    <property type="match status" value="1"/>
</dbReference>
<dbReference type="Pfam" id="PF00210">
    <property type="entry name" value="Ferritin"/>
    <property type="match status" value="1"/>
</dbReference>
<evidence type="ECO:0000313" key="4">
    <source>
        <dbReference type="EMBL" id="BAY85372.1"/>
    </source>
</evidence>
<reference evidence="4 5" key="1">
    <citation type="submission" date="2017-06" db="EMBL/GenBank/DDBJ databases">
        <title>Genome sequencing of cyanobaciteial culture collection at National Institute for Environmental Studies (NIES).</title>
        <authorList>
            <person name="Hirose Y."/>
            <person name="Shimura Y."/>
            <person name="Fujisawa T."/>
            <person name="Nakamura Y."/>
            <person name="Kawachi M."/>
        </authorList>
    </citation>
    <scope>NUCLEOTIDE SEQUENCE [LARGE SCALE GENOMIC DNA]</scope>
    <source>
        <strain evidence="4 5">NIES-267</strain>
    </source>
</reference>
<evidence type="ECO:0000313" key="5">
    <source>
        <dbReference type="Proteomes" id="UP000218418"/>
    </source>
</evidence>
<dbReference type="InterPro" id="IPR012347">
    <property type="entry name" value="Ferritin-like"/>
</dbReference>
<dbReference type="GO" id="GO:0004322">
    <property type="term" value="F:ferroxidase activity"/>
    <property type="evidence" value="ECO:0007669"/>
    <property type="project" value="TreeGrafter"/>
</dbReference>
<dbReference type="CDD" id="cd00657">
    <property type="entry name" value="Ferritin_like"/>
    <property type="match status" value="1"/>
</dbReference>
<keyword evidence="2" id="KW-0408">Iron</keyword>
<evidence type="ECO:0000256" key="2">
    <source>
        <dbReference type="ARBA" id="ARBA00023004"/>
    </source>
</evidence>
<dbReference type="EMBL" id="AP018227">
    <property type="protein sequence ID" value="BAY85372.1"/>
    <property type="molecule type" value="Genomic_DNA"/>
</dbReference>
<dbReference type="InterPro" id="IPR009040">
    <property type="entry name" value="Ferritin-like_diiron"/>
</dbReference>
<dbReference type="GO" id="GO:0020037">
    <property type="term" value="F:heme binding"/>
    <property type="evidence" value="ECO:0007669"/>
    <property type="project" value="TreeGrafter"/>
</dbReference>
<dbReference type="AlphaFoldDB" id="A0A1Z4LVV2"/>
<dbReference type="GO" id="GO:0005829">
    <property type="term" value="C:cytosol"/>
    <property type="evidence" value="ECO:0007669"/>
    <property type="project" value="TreeGrafter"/>
</dbReference>